<comment type="caution">
    <text evidence="10">The sequence shown here is derived from an EMBL/GenBank/DDBJ whole genome shotgun (WGS) entry which is preliminary data.</text>
</comment>
<dbReference type="EMBL" id="LJUO01000056">
    <property type="protein sequence ID" value="KPK71726.1"/>
    <property type="molecule type" value="Genomic_DNA"/>
</dbReference>
<feature type="transmembrane region" description="Helical" evidence="9">
    <location>
        <begin position="135"/>
        <end position="163"/>
    </location>
</feature>
<feature type="transmembrane region" description="Helical" evidence="9">
    <location>
        <begin position="175"/>
        <end position="192"/>
    </location>
</feature>
<keyword evidence="2" id="KW-0813">Transport</keyword>
<evidence type="ECO:0000256" key="1">
    <source>
        <dbReference type="ARBA" id="ARBA00004651"/>
    </source>
</evidence>
<evidence type="ECO:0000256" key="5">
    <source>
        <dbReference type="ARBA" id="ARBA00022683"/>
    </source>
</evidence>
<comment type="subcellular location">
    <subcellularLocation>
        <location evidence="1">Cell membrane</location>
        <topology evidence="1">Multi-pass membrane protein</topology>
    </subcellularLocation>
</comment>
<dbReference type="AlphaFoldDB" id="A0A0S8GFR6"/>
<reference evidence="10 11" key="1">
    <citation type="journal article" date="2015" name="Microbiome">
        <title>Genomic resolution of linkages in carbon, nitrogen, and sulfur cycling among widespread estuary sediment bacteria.</title>
        <authorList>
            <person name="Baker B.J."/>
            <person name="Lazar C.S."/>
            <person name="Teske A.P."/>
            <person name="Dick G.J."/>
        </authorList>
    </citation>
    <scope>NUCLEOTIDE SEQUENCE [LARGE SCALE GENOMIC DNA]</scope>
    <source>
        <strain evidence="10">SM23_60</strain>
    </source>
</reference>
<keyword evidence="6 9" id="KW-0812">Transmembrane</keyword>
<keyword evidence="8 9" id="KW-0472">Membrane</keyword>
<dbReference type="InterPro" id="IPR004700">
    <property type="entry name" value="PTS_IIC_man"/>
</dbReference>
<proteinExistence type="predicted"/>
<evidence type="ECO:0000256" key="8">
    <source>
        <dbReference type="ARBA" id="ARBA00023136"/>
    </source>
</evidence>
<evidence type="ECO:0000256" key="9">
    <source>
        <dbReference type="SAM" id="Phobius"/>
    </source>
</evidence>
<sequence length="214" mass="22992">MNALTLSIIGSFIALDKYAFGEFGISQPLISGTIIGALYGDIGTGIFLGAILQLICLGGLPIGTDIPPDAQTAGIVGCGSYFILRLSNTPGHALLVATLLAFLTSILGGGTDIVLRHFHDRLFHRFQHDEERLYIYHFAGLFTSFLRTFLMFLIVFVTASLITVPPHLPQLSRQLFIIIGISMGLANASYLFVKNSTIVYTIVGGLCGLALLVS</sequence>
<dbReference type="GO" id="GO:0005886">
    <property type="term" value="C:plasma membrane"/>
    <property type="evidence" value="ECO:0007669"/>
    <property type="project" value="UniProtKB-SubCell"/>
</dbReference>
<gene>
    <name evidence="10" type="ORF">AMJ87_06800</name>
</gene>
<dbReference type="GO" id="GO:0009401">
    <property type="term" value="P:phosphoenolpyruvate-dependent sugar phosphotransferase system"/>
    <property type="evidence" value="ECO:0007669"/>
    <property type="project" value="UniProtKB-KW"/>
</dbReference>
<keyword evidence="4" id="KW-0762">Sugar transport</keyword>
<protein>
    <submittedName>
        <fullName evidence="10">Uncharacterized protein</fullName>
    </submittedName>
</protein>
<evidence type="ECO:0000256" key="7">
    <source>
        <dbReference type="ARBA" id="ARBA00022989"/>
    </source>
</evidence>
<evidence type="ECO:0000256" key="6">
    <source>
        <dbReference type="ARBA" id="ARBA00022692"/>
    </source>
</evidence>
<keyword evidence="3" id="KW-1003">Cell membrane</keyword>
<evidence type="ECO:0000256" key="2">
    <source>
        <dbReference type="ARBA" id="ARBA00022448"/>
    </source>
</evidence>
<accession>A0A0S8GFR6</accession>
<evidence type="ECO:0000256" key="4">
    <source>
        <dbReference type="ARBA" id="ARBA00022597"/>
    </source>
</evidence>
<evidence type="ECO:0000313" key="10">
    <source>
        <dbReference type="EMBL" id="KPK71726.1"/>
    </source>
</evidence>
<keyword evidence="7 9" id="KW-1133">Transmembrane helix</keyword>
<evidence type="ECO:0000256" key="3">
    <source>
        <dbReference type="ARBA" id="ARBA00022475"/>
    </source>
</evidence>
<evidence type="ECO:0000313" key="11">
    <source>
        <dbReference type="Proteomes" id="UP000051096"/>
    </source>
</evidence>
<dbReference type="Pfam" id="PF03609">
    <property type="entry name" value="EII-Sor"/>
    <property type="match status" value="1"/>
</dbReference>
<keyword evidence="5" id="KW-0598">Phosphotransferase system</keyword>
<organism evidence="10 11">
    <name type="scientific">candidate division WOR_3 bacterium SM23_60</name>
    <dbReference type="NCBI Taxonomy" id="1703780"/>
    <lineage>
        <taxon>Bacteria</taxon>
        <taxon>Bacteria division WOR-3</taxon>
    </lineage>
</organism>
<feature type="transmembrane region" description="Helical" evidence="9">
    <location>
        <begin position="93"/>
        <end position="115"/>
    </location>
</feature>
<feature type="transmembrane region" description="Helical" evidence="9">
    <location>
        <begin position="37"/>
        <end position="60"/>
    </location>
</feature>
<name>A0A0S8GFR6_UNCW3</name>
<dbReference type="Proteomes" id="UP000051096">
    <property type="component" value="Unassembled WGS sequence"/>
</dbReference>